<reference evidence="2 3" key="1">
    <citation type="submission" date="2024-02" db="EMBL/GenBank/DDBJ databases">
        <authorList>
            <person name="Chen Y."/>
            <person name="Shah S."/>
            <person name="Dougan E. K."/>
            <person name="Thang M."/>
            <person name="Chan C."/>
        </authorList>
    </citation>
    <scope>NUCLEOTIDE SEQUENCE [LARGE SCALE GENOMIC DNA]</scope>
</reference>
<gene>
    <name evidence="2" type="ORF">CCMP2556_LOCUS18153</name>
</gene>
<evidence type="ECO:0008006" key="4">
    <source>
        <dbReference type="Google" id="ProtNLM"/>
    </source>
</evidence>
<organism evidence="2 3">
    <name type="scientific">Durusdinium trenchii</name>
    <dbReference type="NCBI Taxonomy" id="1381693"/>
    <lineage>
        <taxon>Eukaryota</taxon>
        <taxon>Sar</taxon>
        <taxon>Alveolata</taxon>
        <taxon>Dinophyceae</taxon>
        <taxon>Suessiales</taxon>
        <taxon>Symbiodiniaceae</taxon>
        <taxon>Durusdinium</taxon>
    </lineage>
</organism>
<evidence type="ECO:0000313" key="3">
    <source>
        <dbReference type="Proteomes" id="UP001642484"/>
    </source>
</evidence>
<sequence>MSIEAVPNEPTNHSHDNGVDFAAPPLASSSIRFACNSGFSQNTRFCHAQFFPQPVFAHHVSTETVFPQSYRNRKRRERHQNRVREKAHLERERKRRMIWNQVCRENRLRENQAQEQELVPSNGPPTLDGHVRIGAINMEKSNPEKLEQLVRLASRRNWEIVVVSEVSPTSRHHRQPIQQCRHWKWEGWEMVHTGMVGVLLNPSWSAAWHAYRAPKHRSNTGRVLSVALPCDPSTDPLRRPSVWIVTAVWAPISTSTTEELDEFWDEVEHAASTTELAFSPSCALSSAISSNTLHMVAGDWNAQLYEDPAEPADVLGRYRPTARHQVDDYATCRVMALGRWVHADSHRPAIGNRHRGTWYSAIHRRYYEIDWMLLPRAQLQRLVSMTLRHTTDDLQTQHSAKEYVFRLAATQARHRGPRVPRPDLSILRGTSEAAAEARDTLTHRVAQACGPDTSFDDFRRVVAHQTLTVCGEMPRSCRKPWLRSPAASREIGDLNTECVCLRRTKRELQQALHDTPDDASTLSQLDACRQRHNDLKKQQRCLLRSLERDYWEQVLASHPTQAADSFRFYKTLRTLQTKGTYKAARQNPFAPDEWRDHFSNISSQPESLHADVENFITTLPVSDHVRQWSLTLDADITDKEINTAMQRLRAGAGGGDGIPPIVLKTLFQDPSLASLIRAYVRRLWSTPATEWKDQGLDGPGLQVPLWKQKEPFANMDKWRGVVLLWCIPRVLAKVLNHRGQQWFETTDLPLPESFGFRTGLGTDDALFMIRRLDEEISAWQSFGWNETTYEAGLMDLQKAYPTANKLPFWHLLFHHGVQAQGPFINALRGFHCCRDYCIKTGPDTSPASLSAPYRPARGFGEGDGTSPWAWNVLYSGMVRYSLAKRPASAARRGLACGIPWRWHESMDLCSSWTRKNDGRPSNQTCVEVTVFADDTTLHGSRQELHQSDEHGSAGMDVFAQAVADWGSTEHPDKREVHTYGTPSRVCLVGGGIDPGEAVNRSIQRGLKCWAKIRPALKNSRLSLQQKGKLLMTFLYSGLAYSCKTRATRQRDVLRMQAVMNTACRYLCRTRLPKMREQHVNHSDLRALLGIPTVQAAMDREQMRWLGHVCRMHPGLSTTYAKTFARGTIDVGAFQRQASAHGGRISADRKSLPDMWVQLCHKHGLDENHLDETARDRDNWKAILDRRFAQALFEDRQASHRHMDTLPNPGLEPWSRPGDRRGMSPTARERKSELQRQRRQAAKAQPKAKGAAVPMRRPAAAAKRQPRQVQRHHDKKVYYAGHNQRKVSAEDREAWEYVCDFPGCGLKFETSRALNIHKGKANKPGGTHSQL</sequence>
<protein>
    <recommendedName>
        <fullName evidence="4">C2H2-type domain-containing protein</fullName>
    </recommendedName>
</protein>
<comment type="caution">
    <text evidence="2">The sequence shown here is derived from an EMBL/GenBank/DDBJ whole genome shotgun (WGS) entry which is preliminary data.</text>
</comment>
<dbReference type="InterPro" id="IPR036691">
    <property type="entry name" value="Endo/exonu/phosph_ase_sf"/>
</dbReference>
<feature type="region of interest" description="Disordered" evidence="1">
    <location>
        <begin position="68"/>
        <end position="89"/>
    </location>
</feature>
<dbReference type="PANTHER" id="PTHR47027:SF20">
    <property type="entry name" value="REVERSE TRANSCRIPTASE-LIKE PROTEIN WITH RNA-DIRECTED DNA POLYMERASE DOMAIN"/>
    <property type="match status" value="1"/>
</dbReference>
<evidence type="ECO:0000256" key="1">
    <source>
        <dbReference type="SAM" id="MobiDB-lite"/>
    </source>
</evidence>
<dbReference type="Gene3D" id="3.60.10.10">
    <property type="entry name" value="Endonuclease/exonuclease/phosphatase"/>
    <property type="match status" value="1"/>
</dbReference>
<dbReference type="Proteomes" id="UP001642484">
    <property type="component" value="Unassembled WGS sequence"/>
</dbReference>
<keyword evidence="3" id="KW-1185">Reference proteome</keyword>
<name>A0ABP0KYQ4_9DINO</name>
<dbReference type="PANTHER" id="PTHR47027">
    <property type="entry name" value="REVERSE TRANSCRIPTASE DOMAIN-CONTAINING PROTEIN"/>
    <property type="match status" value="1"/>
</dbReference>
<feature type="region of interest" description="Disordered" evidence="1">
    <location>
        <begin position="1198"/>
        <end position="1272"/>
    </location>
</feature>
<evidence type="ECO:0000313" key="2">
    <source>
        <dbReference type="EMBL" id="CAK9031102.1"/>
    </source>
</evidence>
<proteinExistence type="predicted"/>
<dbReference type="SUPFAM" id="SSF56219">
    <property type="entry name" value="DNase I-like"/>
    <property type="match status" value="1"/>
</dbReference>
<feature type="compositionally biased region" description="Basic and acidic residues" evidence="1">
    <location>
        <begin position="80"/>
        <end position="89"/>
    </location>
</feature>
<dbReference type="EMBL" id="CAXAMN010010213">
    <property type="protein sequence ID" value="CAK9031102.1"/>
    <property type="molecule type" value="Genomic_DNA"/>
</dbReference>
<accession>A0ABP0KYQ4</accession>
<feature type="compositionally biased region" description="Basic residues" evidence="1">
    <location>
        <begin position="1263"/>
        <end position="1272"/>
    </location>
</feature>
<feature type="compositionally biased region" description="Basic and acidic residues" evidence="1">
    <location>
        <begin position="1216"/>
        <end position="1235"/>
    </location>
</feature>
<feature type="compositionally biased region" description="Low complexity" evidence="1">
    <location>
        <begin position="1241"/>
        <end position="1262"/>
    </location>
</feature>